<feature type="region of interest" description="Disordered" evidence="1">
    <location>
        <begin position="83"/>
        <end position="153"/>
    </location>
</feature>
<feature type="compositionally biased region" description="Basic and acidic residues" evidence="1">
    <location>
        <begin position="98"/>
        <end position="112"/>
    </location>
</feature>
<gene>
    <name evidence="2" type="ORF">Ccrd_001734</name>
</gene>
<proteinExistence type="predicted"/>
<keyword evidence="3" id="KW-1185">Reference proteome</keyword>
<protein>
    <submittedName>
        <fullName evidence="2">Uncharacterized protein</fullName>
    </submittedName>
</protein>
<sequence length="153" mass="17557">MANLIKQMRVKFSGVEDGNVGETSRVRDRKLSSQKTRSFKGDNRRGQNWYKGQSSSREPRYDDDDSDYMESDEFRTAVAAAAFAINSAEEQRRRTRRRRDDGLKKGKRKQEDGQVSVRPRGRIQLPSSASNKMKNKEDDTVPISTPTLFPKKP</sequence>
<comment type="caution">
    <text evidence="2">The sequence shown here is derived from an EMBL/GenBank/DDBJ whole genome shotgun (WGS) entry which is preliminary data.</text>
</comment>
<organism evidence="2 3">
    <name type="scientific">Cynara cardunculus var. scolymus</name>
    <name type="common">Globe artichoke</name>
    <name type="synonym">Cynara scolymus</name>
    <dbReference type="NCBI Taxonomy" id="59895"/>
    <lineage>
        <taxon>Eukaryota</taxon>
        <taxon>Viridiplantae</taxon>
        <taxon>Streptophyta</taxon>
        <taxon>Embryophyta</taxon>
        <taxon>Tracheophyta</taxon>
        <taxon>Spermatophyta</taxon>
        <taxon>Magnoliopsida</taxon>
        <taxon>eudicotyledons</taxon>
        <taxon>Gunneridae</taxon>
        <taxon>Pentapetalae</taxon>
        <taxon>asterids</taxon>
        <taxon>campanulids</taxon>
        <taxon>Asterales</taxon>
        <taxon>Asteraceae</taxon>
        <taxon>Carduoideae</taxon>
        <taxon>Cardueae</taxon>
        <taxon>Carduinae</taxon>
        <taxon>Cynara</taxon>
    </lineage>
</organism>
<dbReference type="PROSITE" id="PS00018">
    <property type="entry name" value="EF_HAND_1"/>
    <property type="match status" value="1"/>
</dbReference>
<feature type="non-terminal residue" evidence="2">
    <location>
        <position position="153"/>
    </location>
</feature>
<dbReference type="AlphaFoldDB" id="A0A103XSQ4"/>
<reference evidence="2 3" key="1">
    <citation type="journal article" date="2016" name="Sci. Rep.">
        <title>The genome sequence of the outbreeding globe artichoke constructed de novo incorporating a phase-aware low-pass sequencing strategy of F1 progeny.</title>
        <authorList>
            <person name="Scaglione D."/>
            <person name="Reyes-Chin-Wo S."/>
            <person name="Acquadro A."/>
            <person name="Froenicke L."/>
            <person name="Portis E."/>
            <person name="Beitel C."/>
            <person name="Tirone M."/>
            <person name="Mauro R."/>
            <person name="Lo Monaco A."/>
            <person name="Mauromicale G."/>
            <person name="Faccioli P."/>
            <person name="Cattivelli L."/>
            <person name="Rieseberg L."/>
            <person name="Michelmore R."/>
            <person name="Lanteri S."/>
        </authorList>
    </citation>
    <scope>NUCLEOTIDE SEQUENCE [LARGE SCALE GENOMIC DNA]</scope>
    <source>
        <strain evidence="2">2C</strain>
    </source>
</reference>
<evidence type="ECO:0000256" key="1">
    <source>
        <dbReference type="SAM" id="MobiDB-lite"/>
    </source>
</evidence>
<dbReference type="EMBL" id="LEKV01004349">
    <property type="protein sequence ID" value="KVH96184.1"/>
    <property type="molecule type" value="Genomic_DNA"/>
</dbReference>
<dbReference type="InterPro" id="IPR018247">
    <property type="entry name" value="EF_Hand_1_Ca_BS"/>
</dbReference>
<feature type="region of interest" description="Disordered" evidence="1">
    <location>
        <begin position="14"/>
        <end position="69"/>
    </location>
</feature>
<accession>A0A103XSQ4</accession>
<evidence type="ECO:0000313" key="2">
    <source>
        <dbReference type="EMBL" id="KVH96184.1"/>
    </source>
</evidence>
<dbReference type="Proteomes" id="UP000243975">
    <property type="component" value="Unassembled WGS sequence"/>
</dbReference>
<dbReference type="Gramene" id="KVH96184">
    <property type="protein sequence ID" value="KVH96184"/>
    <property type="gene ID" value="Ccrd_001734"/>
</dbReference>
<evidence type="ECO:0000313" key="3">
    <source>
        <dbReference type="Proteomes" id="UP000243975"/>
    </source>
</evidence>
<name>A0A103XSQ4_CYNCS</name>